<comment type="caution">
    <text evidence="5">The sequence shown here is derived from an EMBL/GenBank/DDBJ whole genome shotgun (WGS) entry which is preliminary data.</text>
</comment>
<protein>
    <submittedName>
        <fullName evidence="5">Class I SAM-dependent methyltransferase</fullName>
    </submittedName>
</protein>
<keyword evidence="1 5" id="KW-0489">Methyltransferase</keyword>
<organism evidence="5 6">
    <name type="scientific">Tsukamurella soli</name>
    <dbReference type="NCBI Taxonomy" id="644556"/>
    <lineage>
        <taxon>Bacteria</taxon>
        <taxon>Bacillati</taxon>
        <taxon>Actinomycetota</taxon>
        <taxon>Actinomycetes</taxon>
        <taxon>Mycobacteriales</taxon>
        <taxon>Tsukamurellaceae</taxon>
        <taxon>Tsukamurella</taxon>
    </lineage>
</organism>
<proteinExistence type="predicted"/>
<sequence>MTSTLTVGPVADAIARLYHDAQRQSAAAPRADAEVRRRRRAEESAMSAQERADASAERYMPVSPDTGRLLYALVRAARPAVVVEFGTSYGISTLHLAAAVRDNGIGHIYTSELSVTKIAAARATFVEAGVADLVTVLAGDACETLAGVSGPVGLVLLDGWKDLYVPVLQVLQDKLAPGATVVADNASKADARPYLDHVRDGANGYVSVNFPAKHDDSIEISCRV</sequence>
<evidence type="ECO:0000313" key="5">
    <source>
        <dbReference type="EMBL" id="GAA4390952.1"/>
    </source>
</evidence>
<keyword evidence="2" id="KW-0808">Transferase</keyword>
<reference evidence="6" key="1">
    <citation type="journal article" date="2019" name="Int. J. Syst. Evol. Microbiol.">
        <title>The Global Catalogue of Microorganisms (GCM) 10K type strain sequencing project: providing services to taxonomists for standard genome sequencing and annotation.</title>
        <authorList>
            <consortium name="The Broad Institute Genomics Platform"/>
            <consortium name="The Broad Institute Genome Sequencing Center for Infectious Disease"/>
            <person name="Wu L."/>
            <person name="Ma J."/>
        </authorList>
    </citation>
    <scope>NUCLEOTIDE SEQUENCE [LARGE SCALE GENOMIC DNA]</scope>
    <source>
        <strain evidence="6">JCM 17688</strain>
    </source>
</reference>
<keyword evidence="3" id="KW-0949">S-adenosyl-L-methionine</keyword>
<accession>A0ABP8JHN5</accession>
<keyword evidence="6" id="KW-1185">Reference proteome</keyword>
<evidence type="ECO:0000256" key="3">
    <source>
        <dbReference type="ARBA" id="ARBA00022691"/>
    </source>
</evidence>
<feature type="compositionally biased region" description="Basic and acidic residues" evidence="4">
    <location>
        <begin position="31"/>
        <end position="43"/>
    </location>
</feature>
<dbReference type="PANTHER" id="PTHR43167">
    <property type="entry name" value="PUTATIVE (AFU_ORTHOLOGUE AFUA_6G01830)-RELATED"/>
    <property type="match status" value="1"/>
</dbReference>
<dbReference type="GO" id="GO:0032259">
    <property type="term" value="P:methylation"/>
    <property type="evidence" value="ECO:0007669"/>
    <property type="project" value="UniProtKB-KW"/>
</dbReference>
<feature type="region of interest" description="Disordered" evidence="4">
    <location>
        <begin position="25"/>
        <end position="58"/>
    </location>
</feature>
<dbReference type="RefSeq" id="WP_344994408.1">
    <property type="nucleotide sequence ID" value="NZ_BAABFR010000024.1"/>
</dbReference>
<dbReference type="GO" id="GO:0008168">
    <property type="term" value="F:methyltransferase activity"/>
    <property type="evidence" value="ECO:0007669"/>
    <property type="project" value="UniProtKB-KW"/>
</dbReference>
<dbReference type="EMBL" id="BAABFR010000024">
    <property type="protein sequence ID" value="GAA4390952.1"/>
    <property type="molecule type" value="Genomic_DNA"/>
</dbReference>
<dbReference type="InterPro" id="IPR029063">
    <property type="entry name" value="SAM-dependent_MTases_sf"/>
</dbReference>
<evidence type="ECO:0000256" key="4">
    <source>
        <dbReference type="SAM" id="MobiDB-lite"/>
    </source>
</evidence>
<dbReference type="PANTHER" id="PTHR43167:SF1">
    <property type="entry name" value="PUTATIVE (AFU_ORTHOLOGUE AFUA_6G01830)-RELATED"/>
    <property type="match status" value="1"/>
</dbReference>
<gene>
    <name evidence="5" type="ORF">GCM10023147_19420</name>
</gene>
<dbReference type="InterPro" id="IPR002935">
    <property type="entry name" value="SAM_O-MeTrfase"/>
</dbReference>
<evidence type="ECO:0000256" key="1">
    <source>
        <dbReference type="ARBA" id="ARBA00022603"/>
    </source>
</evidence>
<evidence type="ECO:0000256" key="2">
    <source>
        <dbReference type="ARBA" id="ARBA00022679"/>
    </source>
</evidence>
<dbReference type="Pfam" id="PF13578">
    <property type="entry name" value="Methyltransf_24"/>
    <property type="match status" value="1"/>
</dbReference>
<dbReference type="Proteomes" id="UP001500635">
    <property type="component" value="Unassembled WGS sequence"/>
</dbReference>
<name>A0ABP8JHN5_9ACTN</name>
<dbReference type="Gene3D" id="3.40.50.150">
    <property type="entry name" value="Vaccinia Virus protein VP39"/>
    <property type="match status" value="1"/>
</dbReference>
<dbReference type="PROSITE" id="PS51682">
    <property type="entry name" value="SAM_OMT_I"/>
    <property type="match status" value="1"/>
</dbReference>
<evidence type="ECO:0000313" key="6">
    <source>
        <dbReference type="Proteomes" id="UP001500635"/>
    </source>
</evidence>
<dbReference type="SUPFAM" id="SSF53335">
    <property type="entry name" value="S-adenosyl-L-methionine-dependent methyltransferases"/>
    <property type="match status" value="1"/>
</dbReference>